<dbReference type="SUPFAM" id="SSF50978">
    <property type="entry name" value="WD40 repeat-like"/>
    <property type="match status" value="1"/>
</dbReference>
<dbReference type="OrthoDB" id="19944at2759"/>
<dbReference type="Proteomes" id="UP000443090">
    <property type="component" value="Unassembled WGS sequence"/>
</dbReference>
<dbReference type="GO" id="GO:0045159">
    <property type="term" value="F:myosin II binding"/>
    <property type="evidence" value="ECO:0007669"/>
    <property type="project" value="TreeGrafter"/>
</dbReference>
<sequence length="1021" mass="110499">MAAFLRGKQAGIQNDLSAGILPDAFAPDDQARFGINSQIGCLAYDPVQSLLAIGTNETTFGSGQIYVFGQQRVQATFTLPRRASVKSLQFVADRLVSLDTKNEIIIWDLLSQKKVAAYTPPGVVAVLVTDPMLDWALIGLQSGEIIAYDLEGEKLAPLRLPNFWRERYTRSRLLSIVSMQLHPRDIGQLLIGYTEGAVIYSFKQNKPIKYFEYEVPAGAPGGNADATALNTARKPHLTQVFWHPTGTFVGTAYDDASMVFWDPKDGRVVMARTLTDTHVNEPGKQSSSLGHTPGTLSFKEPFARIAWCAKTNPDDTGILVAGGFATTLPQKGLTFLELGATPVYATSPWQFLTDHFEAKRQHILPTPPGADIVDFCLIPRSSPHFAGAQDPIAVITLLTSGELITLSFPSGHPISPTNQLHPSISFLHPFVTSISVANVDRTRWLGMVENRQQGPQLLKGGAEGIRPTRRHEARNIVQTAHGDGTVRIWDAGHGDEIENTRMLQVDIARALDRFEEIFITRVTMAGTTGELGVGTATGEVVIYRWGGNKLYGRESPQPIQTVAGGLTDISTRAEPTLKEGLQPFVLYDMARGPVSAVKMSDVGFVGIGSENGFFSIIDLRGPSVIFTASISDFIKSDKRSSFLKKSSHQASGKPDWPVVIEFGVMTLEGDNYSSIACFVGTNMGKVATFKILPQADGRYTAQYAGVSSLIDTIVSITPIVANSGKLAPATGESVAALREGVQTHGTLVVGKFKNPKLGVNFLSSLLSDYDKTNLKPVSQSEARIFKPATAKGAHKSFDDFFCESASVAETIVGGCALVGIFGDGTTRAYSIPALKEIGVFRLGMLDKTRLASSLVTSAGDIFGWTGPSEVAMLGVWGTGQSLTRSSNKLFNPDAVIPSRPTISNLQWISGTQYVSPTDLDLLIGGPDRPPSKRMLAAAAEEDRIRRSGGNGPTRIPGTQSTEGWGDYMTRQLNERTEKINIMGDGMDRMQENSSGWADDVNKYVSKQKRNMLVGAVTGKWL</sequence>
<feature type="domain" description="Lethal giant larvae (Lgl)-like C-terminal" evidence="2">
    <location>
        <begin position="777"/>
        <end position="932"/>
    </location>
</feature>
<proteinExistence type="predicted"/>
<evidence type="ECO:0000259" key="2">
    <source>
        <dbReference type="Pfam" id="PF08596"/>
    </source>
</evidence>
<dbReference type="InterPro" id="IPR011047">
    <property type="entry name" value="Quinoprotein_ADH-like_sf"/>
</dbReference>
<evidence type="ECO:0000313" key="3">
    <source>
        <dbReference type="EMBL" id="TVY33637.1"/>
    </source>
</evidence>
<dbReference type="SUPFAM" id="SSF50998">
    <property type="entry name" value="Quinoprotein alcohol dehydrogenase-like"/>
    <property type="match status" value="1"/>
</dbReference>
<dbReference type="GO" id="GO:0005737">
    <property type="term" value="C:cytoplasm"/>
    <property type="evidence" value="ECO:0007669"/>
    <property type="project" value="TreeGrafter"/>
</dbReference>
<comment type="caution">
    <text evidence="3">The sequence shown here is derived from an EMBL/GenBank/DDBJ whole genome shotgun (WGS) entry which is preliminary data.</text>
</comment>
<dbReference type="Pfam" id="PF08596">
    <property type="entry name" value="Lgl_C"/>
    <property type="match status" value="2"/>
</dbReference>
<dbReference type="InterPro" id="IPR015943">
    <property type="entry name" value="WD40/YVTN_repeat-like_dom_sf"/>
</dbReference>
<reference evidence="3 4" key="1">
    <citation type="submission" date="2018-05" db="EMBL/GenBank/DDBJ databases">
        <title>Genome sequencing and assembly of the regulated plant pathogen Lachnellula willkommii and related sister species for the development of diagnostic species identification markers.</title>
        <authorList>
            <person name="Giroux E."/>
            <person name="Bilodeau G."/>
        </authorList>
    </citation>
    <scope>NUCLEOTIDE SEQUENCE [LARGE SCALE GENOMIC DNA]</scope>
    <source>
        <strain evidence="3 4">CBS 160.35</strain>
    </source>
</reference>
<feature type="region of interest" description="Disordered" evidence="1">
    <location>
        <begin position="945"/>
        <end position="965"/>
    </location>
</feature>
<dbReference type="CDD" id="cd15873">
    <property type="entry name" value="R-SNARE_STXBP5_6"/>
    <property type="match status" value="1"/>
</dbReference>
<organism evidence="3 4">
    <name type="scientific">Lachnellula occidentalis</name>
    <dbReference type="NCBI Taxonomy" id="215460"/>
    <lineage>
        <taxon>Eukaryota</taxon>
        <taxon>Fungi</taxon>
        <taxon>Dikarya</taxon>
        <taxon>Ascomycota</taxon>
        <taxon>Pezizomycotina</taxon>
        <taxon>Leotiomycetes</taxon>
        <taxon>Helotiales</taxon>
        <taxon>Lachnaceae</taxon>
        <taxon>Lachnellula</taxon>
    </lineage>
</organism>
<gene>
    <name evidence="3" type="primary">SRO77</name>
    <name evidence="3" type="ORF">LOCC1_G007850</name>
</gene>
<dbReference type="PANTHER" id="PTHR10241:SF25">
    <property type="entry name" value="TOMOSYN, ISOFORM C"/>
    <property type="match status" value="1"/>
</dbReference>
<dbReference type="GO" id="GO:0005096">
    <property type="term" value="F:GTPase activator activity"/>
    <property type="evidence" value="ECO:0007669"/>
    <property type="project" value="TreeGrafter"/>
</dbReference>
<dbReference type="GO" id="GO:0006893">
    <property type="term" value="P:Golgi to plasma membrane transport"/>
    <property type="evidence" value="ECO:0007669"/>
    <property type="project" value="TreeGrafter"/>
</dbReference>
<dbReference type="Gene3D" id="2.130.10.10">
    <property type="entry name" value="YVTN repeat-like/Quinoprotein amine dehydrogenase"/>
    <property type="match status" value="1"/>
</dbReference>
<dbReference type="GO" id="GO:0006887">
    <property type="term" value="P:exocytosis"/>
    <property type="evidence" value="ECO:0007669"/>
    <property type="project" value="TreeGrafter"/>
</dbReference>
<evidence type="ECO:0000313" key="4">
    <source>
        <dbReference type="Proteomes" id="UP000443090"/>
    </source>
</evidence>
<dbReference type="InterPro" id="IPR013905">
    <property type="entry name" value="Lgl_C_dom"/>
</dbReference>
<protein>
    <submittedName>
        <fullName evidence="3">Lethal(2) giant larvae protein-like protein</fullName>
    </submittedName>
</protein>
<name>A0A8H8RHV8_9HELO</name>
<dbReference type="GO" id="GO:0019905">
    <property type="term" value="F:syntaxin binding"/>
    <property type="evidence" value="ECO:0007669"/>
    <property type="project" value="TreeGrafter"/>
</dbReference>
<dbReference type="AlphaFoldDB" id="A0A8H8RHV8"/>
<evidence type="ECO:0000256" key="1">
    <source>
        <dbReference type="SAM" id="MobiDB-lite"/>
    </source>
</evidence>
<keyword evidence="4" id="KW-1185">Reference proteome</keyword>
<dbReference type="EMBL" id="QGMI01001339">
    <property type="protein sequence ID" value="TVY33637.1"/>
    <property type="molecule type" value="Genomic_DNA"/>
</dbReference>
<dbReference type="InterPro" id="IPR036322">
    <property type="entry name" value="WD40_repeat_dom_sf"/>
</dbReference>
<accession>A0A8H8RHV8</accession>
<feature type="domain" description="Lethal giant larvae (Lgl)-like C-terminal" evidence="2">
    <location>
        <begin position="517"/>
        <end position="750"/>
    </location>
</feature>
<dbReference type="FunFam" id="2.130.10.10:FF:000848">
    <property type="entry name" value="SNARE-dependent exocytosis protein (Sro7), putative"/>
    <property type="match status" value="1"/>
</dbReference>
<dbReference type="GO" id="GO:0005886">
    <property type="term" value="C:plasma membrane"/>
    <property type="evidence" value="ECO:0007669"/>
    <property type="project" value="TreeGrafter"/>
</dbReference>
<dbReference type="PANTHER" id="PTHR10241">
    <property type="entry name" value="LETHAL 2 GIANT LARVAE PROTEIN"/>
    <property type="match status" value="1"/>
</dbReference>